<keyword evidence="11" id="KW-1185">Reference proteome</keyword>
<keyword evidence="7 8" id="KW-0472">Membrane</keyword>
<keyword evidence="5 8" id="KW-0812">Transmembrane</keyword>
<sequence>MAQPPLPPPTSTIPPFVGLIVRILTFICLLISLIIIATNTEKSIDEDGNEDKTKFNDFYAYRYLISTVIIGMAYTLLQSAFSIFFVTTGNRFGGEGFCLFDFYGDKFISYFLVTGAAASFGMTQEFKRLAGSDNKFLNTSNAASIRQESEMAPPPLPSTTIVPPFVSLIVRVVTLIFLLISLIVIATNTYTTSVSFIDIKTKSTDFYAYRYLISSVVIGMAYTLLQTAFSIFFVTTGNRLGGEGLCLLDFYGDKFISYLLATGAAASFAMTEELRRLSNGDMDKFLNTSNAAASLCLFGFFFSAASSIFSSYNLPKRA</sequence>
<feature type="domain" description="Casparian strip membrane protein" evidence="9">
    <location>
        <begin position="17"/>
        <end position="126"/>
    </location>
</feature>
<feature type="transmembrane region" description="Helical" evidence="8">
    <location>
        <begin position="59"/>
        <end position="87"/>
    </location>
</feature>
<evidence type="ECO:0000256" key="5">
    <source>
        <dbReference type="ARBA" id="ARBA00022692"/>
    </source>
</evidence>
<organism evidence="10 11">
    <name type="scientific">Solanum commersonii</name>
    <name type="common">Commerson's wild potato</name>
    <name type="synonym">Commerson's nightshade</name>
    <dbReference type="NCBI Taxonomy" id="4109"/>
    <lineage>
        <taxon>Eukaryota</taxon>
        <taxon>Viridiplantae</taxon>
        <taxon>Streptophyta</taxon>
        <taxon>Embryophyta</taxon>
        <taxon>Tracheophyta</taxon>
        <taxon>Spermatophyta</taxon>
        <taxon>Magnoliopsida</taxon>
        <taxon>eudicotyledons</taxon>
        <taxon>Gunneridae</taxon>
        <taxon>Pentapetalae</taxon>
        <taxon>asterids</taxon>
        <taxon>lamiids</taxon>
        <taxon>Solanales</taxon>
        <taxon>Solanaceae</taxon>
        <taxon>Solanoideae</taxon>
        <taxon>Solaneae</taxon>
        <taxon>Solanum</taxon>
    </lineage>
</organism>
<protein>
    <recommendedName>
        <fullName evidence="8">CASP-like protein</fullName>
    </recommendedName>
</protein>
<feature type="transmembrane region" description="Helical" evidence="8">
    <location>
        <begin position="168"/>
        <end position="191"/>
    </location>
</feature>
<dbReference type="InterPro" id="IPR006702">
    <property type="entry name" value="CASP_dom"/>
</dbReference>
<dbReference type="EMBL" id="JACXVP010000004">
    <property type="protein sequence ID" value="KAG5608987.1"/>
    <property type="molecule type" value="Genomic_DNA"/>
</dbReference>
<evidence type="ECO:0000256" key="7">
    <source>
        <dbReference type="ARBA" id="ARBA00023136"/>
    </source>
</evidence>
<dbReference type="Pfam" id="PF04535">
    <property type="entry name" value="CASP_dom"/>
    <property type="match status" value="2"/>
</dbReference>
<evidence type="ECO:0000256" key="3">
    <source>
        <dbReference type="ARBA" id="ARBA00011489"/>
    </source>
</evidence>
<keyword evidence="6 8" id="KW-1133">Transmembrane helix</keyword>
<name>A0A9J5Z7I8_SOLCO</name>
<evidence type="ECO:0000256" key="8">
    <source>
        <dbReference type="RuleBase" id="RU361233"/>
    </source>
</evidence>
<evidence type="ECO:0000256" key="2">
    <source>
        <dbReference type="ARBA" id="ARBA00007651"/>
    </source>
</evidence>
<dbReference type="OrthoDB" id="685197at2759"/>
<evidence type="ECO:0000313" key="10">
    <source>
        <dbReference type="EMBL" id="KAG5608987.1"/>
    </source>
</evidence>
<dbReference type="Proteomes" id="UP000824120">
    <property type="component" value="Chromosome 4"/>
</dbReference>
<evidence type="ECO:0000256" key="1">
    <source>
        <dbReference type="ARBA" id="ARBA00004651"/>
    </source>
</evidence>
<dbReference type="GO" id="GO:0005886">
    <property type="term" value="C:plasma membrane"/>
    <property type="evidence" value="ECO:0007669"/>
    <property type="project" value="UniProtKB-SubCell"/>
</dbReference>
<evidence type="ECO:0000259" key="9">
    <source>
        <dbReference type="Pfam" id="PF04535"/>
    </source>
</evidence>
<reference evidence="10 11" key="1">
    <citation type="submission" date="2020-09" db="EMBL/GenBank/DDBJ databases">
        <title>De no assembly of potato wild relative species, Solanum commersonii.</title>
        <authorList>
            <person name="Cho K."/>
        </authorList>
    </citation>
    <scope>NUCLEOTIDE SEQUENCE [LARGE SCALE GENOMIC DNA]</scope>
    <source>
        <strain evidence="10">LZ3.2</strain>
        <tissue evidence="10">Leaf</tissue>
    </source>
</reference>
<gene>
    <name evidence="10" type="ORF">H5410_020268</name>
</gene>
<accession>A0A9J5Z7I8</accession>
<feature type="transmembrane region" description="Helical" evidence="8">
    <location>
        <begin position="211"/>
        <end position="234"/>
    </location>
</feature>
<comment type="subcellular location">
    <subcellularLocation>
        <location evidence="1 8">Cell membrane</location>
        <topology evidence="1 8">Multi-pass membrane protein</topology>
    </subcellularLocation>
</comment>
<dbReference type="AlphaFoldDB" id="A0A9J5Z7I8"/>
<dbReference type="PANTHER" id="PTHR33573">
    <property type="entry name" value="CASP-LIKE PROTEIN 4A4"/>
    <property type="match status" value="1"/>
</dbReference>
<evidence type="ECO:0000313" key="11">
    <source>
        <dbReference type="Proteomes" id="UP000824120"/>
    </source>
</evidence>
<feature type="domain" description="Casparian strip membrane protein" evidence="9">
    <location>
        <begin position="166"/>
        <end position="302"/>
    </location>
</feature>
<keyword evidence="4 8" id="KW-1003">Cell membrane</keyword>
<evidence type="ECO:0000256" key="4">
    <source>
        <dbReference type="ARBA" id="ARBA00022475"/>
    </source>
</evidence>
<comment type="subunit">
    <text evidence="3 8">Homodimer and heterodimers.</text>
</comment>
<feature type="transmembrane region" description="Helical" evidence="8">
    <location>
        <begin position="291"/>
        <end position="314"/>
    </location>
</feature>
<comment type="caution">
    <text evidence="10">The sequence shown here is derived from an EMBL/GenBank/DDBJ whole genome shotgun (WGS) entry which is preliminary data.</text>
</comment>
<comment type="similarity">
    <text evidence="2 8">Belongs to the Casparian strip membrane proteins (CASP) family.</text>
</comment>
<proteinExistence type="inferred from homology"/>
<feature type="transmembrane region" description="Helical" evidence="8">
    <location>
        <begin position="16"/>
        <end position="38"/>
    </location>
</feature>
<dbReference type="PANTHER" id="PTHR33573:SF58">
    <property type="entry name" value="CASP-LIKE PROTEIN"/>
    <property type="match status" value="1"/>
</dbReference>
<comment type="caution">
    <text evidence="8">Lacks conserved residue(s) required for the propagation of feature annotation.</text>
</comment>
<evidence type="ECO:0000256" key="6">
    <source>
        <dbReference type="ARBA" id="ARBA00022989"/>
    </source>
</evidence>